<evidence type="ECO:0000259" key="7">
    <source>
        <dbReference type="Pfam" id="PF00884"/>
    </source>
</evidence>
<accession>A0A7W5Y4S4</accession>
<dbReference type="RefSeq" id="WP_183641692.1">
    <property type="nucleotide sequence ID" value="NZ_JACIBV010000001.1"/>
</dbReference>
<dbReference type="PROSITE" id="PS00149">
    <property type="entry name" value="SULFATASE_2"/>
    <property type="match status" value="1"/>
</dbReference>
<evidence type="ECO:0000313" key="9">
    <source>
        <dbReference type="Proteomes" id="UP000579945"/>
    </source>
</evidence>
<dbReference type="EMBL" id="JACIBV010000001">
    <property type="protein sequence ID" value="MBB3724158.1"/>
    <property type="molecule type" value="Genomic_DNA"/>
</dbReference>
<dbReference type="Gene3D" id="3.40.720.10">
    <property type="entry name" value="Alkaline Phosphatase, subunit A"/>
    <property type="match status" value="1"/>
</dbReference>
<evidence type="ECO:0000256" key="6">
    <source>
        <dbReference type="SAM" id="SignalP"/>
    </source>
</evidence>
<dbReference type="Proteomes" id="UP000579945">
    <property type="component" value="Unassembled WGS sequence"/>
</dbReference>
<dbReference type="GeneID" id="95386696"/>
<sequence>MTLFRGTARLLVTTVLAVPLAVSGSTAEADPRPNIVMILADDLDERATPYWESMPKTKALLQDSGLTFTDSFATTPICCAARASILTGQYGHNTQVLTNEGDQGGFAAFVANNGDNESRTFVKHLHDSGYRTGMAGKYLNGLEDHPHHIPPGWDDWNAGVTKSLYTGYNYTLNENGTLVEYGSGPGDYQVDVIADKSVKFIEESAATDRPFFWYAASTAPHSPMSAPPRYAGTRFGAAPHPKNFQEQDVSDKPTWLRQSAKARSATVALTNDWDHHNRMGSLLALDDMVADIVRTLKETGEYDNTYLVFASDNGYNMGAHRLFQKMAPYEESIRVPLVIAGPGVRHGTSRAMVTSIDYAPTFLELAGLPVPADMDGASMTPLFGGGIPQGWRTDFFGQYGGSGLDGRDGIFQEYTTGDRKELYVIDLPSWSSLRTERYTYTRWYDLERAAGEREYELYDLTTDPYQLDNLLATESGRQKYAEVVARLDRRLNELSGCKGIACRKA</sequence>
<evidence type="ECO:0000256" key="3">
    <source>
        <dbReference type="ARBA" id="ARBA00022801"/>
    </source>
</evidence>
<dbReference type="InterPro" id="IPR000917">
    <property type="entry name" value="Sulfatase_N"/>
</dbReference>
<feature type="modified residue" description="3-oxoalanine (Cys)" evidence="5">
    <location>
        <position position="78"/>
    </location>
</feature>
<keyword evidence="9" id="KW-1185">Reference proteome</keyword>
<dbReference type="InterPro" id="IPR024607">
    <property type="entry name" value="Sulfatase_CS"/>
</dbReference>
<dbReference type="PANTHER" id="PTHR43108:SF8">
    <property type="entry name" value="SD21168P"/>
    <property type="match status" value="1"/>
</dbReference>
<evidence type="ECO:0000256" key="5">
    <source>
        <dbReference type="PIRSR" id="PIRSR036666-50"/>
    </source>
</evidence>
<evidence type="ECO:0000256" key="1">
    <source>
        <dbReference type="ARBA" id="ARBA00008779"/>
    </source>
</evidence>
<dbReference type="PIRSF" id="PIRSF036666">
    <property type="entry name" value="G6S"/>
    <property type="match status" value="1"/>
</dbReference>
<dbReference type="CDD" id="cd16147">
    <property type="entry name" value="G6S"/>
    <property type="match status" value="1"/>
</dbReference>
<organism evidence="8 9">
    <name type="scientific">Nonomuraea dietziae</name>
    <dbReference type="NCBI Taxonomy" id="65515"/>
    <lineage>
        <taxon>Bacteria</taxon>
        <taxon>Bacillati</taxon>
        <taxon>Actinomycetota</taxon>
        <taxon>Actinomycetes</taxon>
        <taxon>Streptosporangiales</taxon>
        <taxon>Streptosporangiaceae</taxon>
        <taxon>Nonomuraea</taxon>
    </lineage>
</organism>
<comment type="PTM">
    <text evidence="5">The conversion to 3-oxoalanine (also known as C-formylglycine, FGly), of a serine or cysteine residue in prokaryotes and of a cysteine residue in eukaryotes, is critical for catalytic activity.</text>
</comment>
<dbReference type="PANTHER" id="PTHR43108">
    <property type="entry name" value="N-ACETYLGLUCOSAMINE-6-SULFATASE FAMILY MEMBER"/>
    <property type="match status" value="1"/>
</dbReference>
<feature type="domain" description="Sulfatase N-terminal" evidence="7">
    <location>
        <begin position="33"/>
        <end position="367"/>
    </location>
</feature>
<name>A0A7W5Y4S4_9ACTN</name>
<comment type="similarity">
    <text evidence="1">Belongs to the sulfatase family.</text>
</comment>
<reference evidence="8 9" key="1">
    <citation type="submission" date="2020-08" db="EMBL/GenBank/DDBJ databases">
        <title>Sequencing the genomes of 1000 actinobacteria strains.</title>
        <authorList>
            <person name="Klenk H.-P."/>
        </authorList>
    </citation>
    <scope>NUCLEOTIDE SEQUENCE [LARGE SCALE GENOMIC DNA]</scope>
    <source>
        <strain evidence="8 9">DSM 44320</strain>
    </source>
</reference>
<feature type="signal peptide" evidence="6">
    <location>
        <begin position="1"/>
        <end position="29"/>
    </location>
</feature>
<dbReference type="GO" id="GO:0008449">
    <property type="term" value="F:N-acetylglucosamine-6-sulfatase activity"/>
    <property type="evidence" value="ECO:0007669"/>
    <property type="project" value="InterPro"/>
</dbReference>
<dbReference type="GO" id="GO:0030203">
    <property type="term" value="P:glycosaminoglycan metabolic process"/>
    <property type="evidence" value="ECO:0007669"/>
    <property type="project" value="InterPro"/>
</dbReference>
<evidence type="ECO:0000256" key="4">
    <source>
        <dbReference type="ARBA" id="ARBA00023180"/>
    </source>
</evidence>
<dbReference type="InterPro" id="IPR017850">
    <property type="entry name" value="Alkaline_phosphatase_core_sf"/>
</dbReference>
<dbReference type="AlphaFoldDB" id="A0A7W5Y4S4"/>
<evidence type="ECO:0000313" key="8">
    <source>
        <dbReference type="EMBL" id="MBB3724158.1"/>
    </source>
</evidence>
<feature type="chain" id="PRO_5031447870" evidence="6">
    <location>
        <begin position="30"/>
        <end position="505"/>
    </location>
</feature>
<keyword evidence="3" id="KW-0378">Hydrolase</keyword>
<dbReference type="Pfam" id="PF00884">
    <property type="entry name" value="Sulfatase"/>
    <property type="match status" value="1"/>
</dbReference>
<evidence type="ECO:0000256" key="2">
    <source>
        <dbReference type="ARBA" id="ARBA00022729"/>
    </source>
</evidence>
<keyword evidence="2 6" id="KW-0732">Signal</keyword>
<comment type="caution">
    <text evidence="8">The sequence shown here is derived from an EMBL/GenBank/DDBJ whole genome shotgun (WGS) entry which is preliminary data.</text>
</comment>
<protein>
    <submittedName>
        <fullName evidence="8">Arylsulfatase A-like enzyme</fullName>
    </submittedName>
</protein>
<gene>
    <name evidence="8" type="ORF">FHR33_000018</name>
</gene>
<dbReference type="SUPFAM" id="SSF53649">
    <property type="entry name" value="Alkaline phosphatase-like"/>
    <property type="match status" value="1"/>
</dbReference>
<dbReference type="InterPro" id="IPR012251">
    <property type="entry name" value="GlcNAc_6-SO4ase"/>
</dbReference>
<proteinExistence type="inferred from homology"/>
<keyword evidence="4" id="KW-0325">Glycoprotein</keyword>